<dbReference type="Proteomes" id="UP001602013">
    <property type="component" value="Unassembled WGS sequence"/>
</dbReference>
<dbReference type="InterPro" id="IPR027417">
    <property type="entry name" value="P-loop_NTPase"/>
</dbReference>
<accession>A0ABW6STP2</accession>
<comment type="caution">
    <text evidence="1">The sequence shown here is derived from an EMBL/GenBank/DDBJ whole genome shotgun (WGS) entry which is preliminary data.</text>
</comment>
<evidence type="ECO:0000313" key="1">
    <source>
        <dbReference type="EMBL" id="MFF3667080.1"/>
    </source>
</evidence>
<evidence type="ECO:0008006" key="3">
    <source>
        <dbReference type="Google" id="ProtNLM"/>
    </source>
</evidence>
<proteinExistence type="predicted"/>
<name>A0ABW6STP2_9ACTN</name>
<dbReference type="Gene3D" id="3.40.50.300">
    <property type="entry name" value="P-loop containing nucleotide triphosphate hydrolases"/>
    <property type="match status" value="1"/>
</dbReference>
<evidence type="ECO:0000313" key="2">
    <source>
        <dbReference type="Proteomes" id="UP001602013"/>
    </source>
</evidence>
<protein>
    <recommendedName>
        <fullName evidence="3">Sulfotransferase family protein</fullName>
    </recommendedName>
</protein>
<sequence>MTVIMLWAHTRSISTAFLRMMIERGDVLVLHEPLIALTELGEVPVPTPEGGSVPARTEKEFLELVTSLSRVRPVFVKDVFDYRYAYFYDHPDAIAGITHTFLVRHPRQTISSHYAMKPTVTSQEIGYERQYELFEAAWAATGHKPLVIRSERLVSDPVSMVESFCAYAGLPFLPHSLRWSPGERPEWQRYRAWHIDAIHSTGFSGHRNDYAVTVDNNALLKSYYDHHYPFYELLVQHAD</sequence>
<reference evidence="1 2" key="1">
    <citation type="submission" date="2024-10" db="EMBL/GenBank/DDBJ databases">
        <title>The Natural Products Discovery Center: Release of the First 8490 Sequenced Strains for Exploring Actinobacteria Biosynthetic Diversity.</title>
        <authorList>
            <person name="Kalkreuter E."/>
            <person name="Kautsar S.A."/>
            <person name="Yang D."/>
            <person name="Bader C.D."/>
            <person name="Teijaro C.N."/>
            <person name="Fluegel L."/>
            <person name="Davis C.M."/>
            <person name="Simpson J.R."/>
            <person name="Lauterbach L."/>
            <person name="Steele A.D."/>
            <person name="Gui C."/>
            <person name="Meng S."/>
            <person name="Li G."/>
            <person name="Viehrig K."/>
            <person name="Ye F."/>
            <person name="Su P."/>
            <person name="Kiefer A.F."/>
            <person name="Nichols A."/>
            <person name="Cepeda A.J."/>
            <person name="Yan W."/>
            <person name="Fan B."/>
            <person name="Jiang Y."/>
            <person name="Adhikari A."/>
            <person name="Zheng C.-J."/>
            <person name="Schuster L."/>
            <person name="Cowan T.M."/>
            <person name="Smanski M.J."/>
            <person name="Chevrette M.G."/>
            <person name="De Carvalho L.P.S."/>
            <person name="Shen B."/>
        </authorList>
    </citation>
    <scope>NUCLEOTIDE SEQUENCE [LARGE SCALE GENOMIC DNA]</scope>
    <source>
        <strain evidence="1 2">NPDC002173</strain>
    </source>
</reference>
<dbReference type="PANTHER" id="PTHR48312">
    <property type="match status" value="1"/>
</dbReference>
<keyword evidence="2" id="KW-1185">Reference proteome</keyword>
<dbReference type="EMBL" id="JBIASD010000009">
    <property type="protein sequence ID" value="MFF3667080.1"/>
    <property type="molecule type" value="Genomic_DNA"/>
</dbReference>
<gene>
    <name evidence="1" type="ORF">ACFYXI_15890</name>
</gene>
<organism evidence="1 2">
    <name type="scientific">Microtetraspora malaysiensis</name>
    <dbReference type="NCBI Taxonomy" id="161358"/>
    <lineage>
        <taxon>Bacteria</taxon>
        <taxon>Bacillati</taxon>
        <taxon>Actinomycetota</taxon>
        <taxon>Actinomycetes</taxon>
        <taxon>Streptosporangiales</taxon>
        <taxon>Streptosporangiaceae</taxon>
        <taxon>Microtetraspora</taxon>
    </lineage>
</organism>
<dbReference type="SUPFAM" id="SSF52540">
    <property type="entry name" value="P-loop containing nucleoside triphosphate hydrolases"/>
    <property type="match status" value="1"/>
</dbReference>
<dbReference type="Pfam" id="PF19798">
    <property type="entry name" value="Sulfotransfer_5"/>
    <property type="match status" value="1"/>
</dbReference>
<dbReference type="RefSeq" id="WP_387411901.1">
    <property type="nucleotide sequence ID" value="NZ_JBIASD010000009.1"/>
</dbReference>
<dbReference type="PANTHER" id="PTHR48312:SF1">
    <property type="entry name" value="SULFOTRANSFERASE"/>
    <property type="match status" value="1"/>
</dbReference>